<sequence>MDKIIEEYKNTLQMKFFSQTTINAYMADIKKFLEFLPEKNLEIIPKEIHNYRKYLKNNYKVSTINRKVTTLNNFFKSLGIDVRLKAEKVHRMSIKDDFLTEREYKRLLKFAINEKIRITMVVLAHTGIRVSELKYIHVENLKTGIVEIENKGKIRIIILSKNLINILKKYCGERNIKSGSIIEVSRIYIHNSLKQSAANARGGLKKSKVHAHAFRHLFAVQFLKKNNNIAALADILGHSSLETTRIYTSLNKRQFQEMLEDII</sequence>
<dbReference type="PROSITE" id="PS51898">
    <property type="entry name" value="TYR_RECOMBINASE"/>
    <property type="match status" value="1"/>
</dbReference>
<dbReference type="EMBL" id="CP001739">
    <property type="protein sequence ID" value="ACZ09388.1"/>
    <property type="molecule type" value="Genomic_DNA"/>
</dbReference>
<evidence type="ECO:0000313" key="7">
    <source>
        <dbReference type="EMBL" id="ACZ09388.1"/>
    </source>
</evidence>
<dbReference type="HOGENOM" id="CLU_027562_9_2_0"/>
<dbReference type="GO" id="GO:0003677">
    <property type="term" value="F:DNA binding"/>
    <property type="evidence" value="ECO:0007669"/>
    <property type="project" value="UniProtKB-UniRule"/>
</dbReference>
<dbReference type="Proteomes" id="UP000000845">
    <property type="component" value="Chromosome"/>
</dbReference>
<reference evidence="8" key="1">
    <citation type="submission" date="2009-09" db="EMBL/GenBank/DDBJ databases">
        <title>The complete chromosome of Sebaldella termitidis ATCC 33386.</title>
        <authorList>
            <consortium name="US DOE Joint Genome Institute (JGI-PGF)"/>
            <person name="Lucas S."/>
            <person name="Copeland A."/>
            <person name="Lapidus A."/>
            <person name="Glavina del Rio T."/>
            <person name="Dalin E."/>
            <person name="Tice H."/>
            <person name="Bruce D."/>
            <person name="Goodwin L."/>
            <person name="Pitluck S."/>
            <person name="Kyrpides N."/>
            <person name="Mavromatis K."/>
            <person name="Ivanova N."/>
            <person name="Mikhailova N."/>
            <person name="Sims D."/>
            <person name="Meincke L."/>
            <person name="Brettin T."/>
            <person name="Detter J.C."/>
            <person name="Han C."/>
            <person name="Larimer F."/>
            <person name="Land M."/>
            <person name="Hauser L."/>
            <person name="Markowitz V."/>
            <person name="Cheng J.F."/>
            <person name="Hugenholtz P."/>
            <person name="Woyke T."/>
            <person name="Wu D."/>
            <person name="Eisen J.A."/>
        </authorList>
    </citation>
    <scope>NUCLEOTIDE SEQUENCE [LARGE SCALE GENOMIC DNA]</scope>
    <source>
        <strain evidence="8">ATCC 33386 / NCTC 11300</strain>
    </source>
</reference>
<dbReference type="PANTHER" id="PTHR30349">
    <property type="entry name" value="PHAGE INTEGRASE-RELATED"/>
    <property type="match status" value="1"/>
</dbReference>
<keyword evidence="2 4" id="KW-0238">DNA-binding</keyword>
<gene>
    <name evidence="7" type="ordered locus">Sterm_2538</name>
</gene>
<protein>
    <submittedName>
        <fullName evidence="7">Integrase family protein</fullName>
    </submittedName>
</protein>
<keyword evidence="3" id="KW-0233">DNA recombination</keyword>
<dbReference type="Pfam" id="PF00589">
    <property type="entry name" value="Phage_integrase"/>
    <property type="match status" value="1"/>
</dbReference>
<dbReference type="PROSITE" id="PS51900">
    <property type="entry name" value="CB"/>
    <property type="match status" value="1"/>
</dbReference>
<dbReference type="Gene3D" id="1.10.443.10">
    <property type="entry name" value="Intergrase catalytic core"/>
    <property type="match status" value="1"/>
</dbReference>
<dbReference type="KEGG" id="str:Sterm_2538"/>
<dbReference type="eggNOG" id="COG4974">
    <property type="taxonomic scope" value="Bacteria"/>
</dbReference>
<evidence type="ECO:0000313" key="8">
    <source>
        <dbReference type="Proteomes" id="UP000000845"/>
    </source>
</evidence>
<dbReference type="PANTHER" id="PTHR30349:SF89">
    <property type="entry name" value="INTEGRASE_RECOMBINASE"/>
    <property type="match status" value="1"/>
</dbReference>
<evidence type="ECO:0000256" key="1">
    <source>
        <dbReference type="ARBA" id="ARBA00022908"/>
    </source>
</evidence>
<evidence type="ECO:0000259" key="5">
    <source>
        <dbReference type="PROSITE" id="PS51898"/>
    </source>
</evidence>
<feature type="domain" description="Core-binding (CB)" evidence="6">
    <location>
        <begin position="1"/>
        <end position="79"/>
    </location>
</feature>
<name>D1ALP5_SEBTE</name>
<evidence type="ECO:0000259" key="6">
    <source>
        <dbReference type="PROSITE" id="PS51900"/>
    </source>
</evidence>
<dbReference type="Pfam" id="PF02899">
    <property type="entry name" value="Phage_int_SAM_1"/>
    <property type="match status" value="1"/>
</dbReference>
<organism evidence="7 8">
    <name type="scientific">Sebaldella termitidis (strain ATCC 33386 / NCTC 11300)</name>
    <dbReference type="NCBI Taxonomy" id="526218"/>
    <lineage>
        <taxon>Bacteria</taxon>
        <taxon>Fusobacteriati</taxon>
        <taxon>Fusobacteriota</taxon>
        <taxon>Fusobacteriia</taxon>
        <taxon>Fusobacteriales</taxon>
        <taxon>Leptotrichiaceae</taxon>
        <taxon>Sebaldella</taxon>
    </lineage>
</organism>
<proteinExistence type="predicted"/>
<dbReference type="InterPro" id="IPR002104">
    <property type="entry name" value="Integrase_catalytic"/>
</dbReference>
<evidence type="ECO:0000256" key="3">
    <source>
        <dbReference type="ARBA" id="ARBA00023172"/>
    </source>
</evidence>
<dbReference type="InterPro" id="IPR011010">
    <property type="entry name" value="DNA_brk_join_enz"/>
</dbReference>
<keyword evidence="8" id="KW-1185">Reference proteome</keyword>
<dbReference type="GO" id="GO:0006310">
    <property type="term" value="P:DNA recombination"/>
    <property type="evidence" value="ECO:0007669"/>
    <property type="project" value="UniProtKB-KW"/>
</dbReference>
<dbReference type="InterPro" id="IPR013762">
    <property type="entry name" value="Integrase-like_cat_sf"/>
</dbReference>
<evidence type="ECO:0000256" key="2">
    <source>
        <dbReference type="ARBA" id="ARBA00023125"/>
    </source>
</evidence>
<dbReference type="InterPro" id="IPR004107">
    <property type="entry name" value="Integrase_SAM-like_N"/>
</dbReference>
<dbReference type="InterPro" id="IPR044068">
    <property type="entry name" value="CB"/>
</dbReference>
<dbReference type="SUPFAM" id="SSF56349">
    <property type="entry name" value="DNA breaking-rejoining enzymes"/>
    <property type="match status" value="1"/>
</dbReference>
<dbReference type="AlphaFoldDB" id="D1ALP5"/>
<keyword evidence="1" id="KW-0229">DNA integration</keyword>
<accession>D1ALP5</accession>
<dbReference type="STRING" id="526218.Sterm_2538"/>
<reference evidence="7 8" key="2">
    <citation type="journal article" date="2010" name="Stand. Genomic Sci.">
        <title>Complete genome sequence of Sebaldella termitidis type strain (NCTC 11300).</title>
        <authorList>
            <person name="Harmon-Smith M."/>
            <person name="Celia L."/>
            <person name="Chertkov O."/>
            <person name="Lapidus A."/>
            <person name="Copeland A."/>
            <person name="Glavina Del Rio T."/>
            <person name="Nolan M."/>
            <person name="Lucas S."/>
            <person name="Tice H."/>
            <person name="Cheng J.F."/>
            <person name="Han C."/>
            <person name="Detter J.C."/>
            <person name="Bruce D."/>
            <person name="Goodwin L."/>
            <person name="Pitluck S."/>
            <person name="Pati A."/>
            <person name="Liolios K."/>
            <person name="Ivanova N."/>
            <person name="Mavromatis K."/>
            <person name="Mikhailova N."/>
            <person name="Chen A."/>
            <person name="Palaniappan K."/>
            <person name="Land M."/>
            <person name="Hauser L."/>
            <person name="Chang Y.J."/>
            <person name="Jeffries C.D."/>
            <person name="Brettin T."/>
            <person name="Goker M."/>
            <person name="Beck B."/>
            <person name="Bristow J."/>
            <person name="Eisen J.A."/>
            <person name="Markowitz V."/>
            <person name="Hugenholtz P."/>
            <person name="Kyrpides N.C."/>
            <person name="Klenk H.P."/>
            <person name="Chen F."/>
        </authorList>
    </citation>
    <scope>NUCLEOTIDE SEQUENCE [LARGE SCALE GENOMIC DNA]</scope>
    <source>
        <strain evidence="8">ATCC 33386 / NCTC 11300</strain>
    </source>
</reference>
<dbReference type="Gene3D" id="1.10.150.130">
    <property type="match status" value="1"/>
</dbReference>
<dbReference type="GO" id="GO:0015074">
    <property type="term" value="P:DNA integration"/>
    <property type="evidence" value="ECO:0007669"/>
    <property type="project" value="UniProtKB-KW"/>
</dbReference>
<evidence type="ECO:0000256" key="4">
    <source>
        <dbReference type="PROSITE-ProRule" id="PRU01248"/>
    </source>
</evidence>
<dbReference type="RefSeq" id="WP_012861982.1">
    <property type="nucleotide sequence ID" value="NC_013517.1"/>
</dbReference>
<feature type="domain" description="Tyr recombinase" evidence="5">
    <location>
        <begin position="94"/>
        <end position="260"/>
    </location>
</feature>
<dbReference type="InterPro" id="IPR050090">
    <property type="entry name" value="Tyrosine_recombinase_XerCD"/>
</dbReference>
<dbReference type="InterPro" id="IPR010998">
    <property type="entry name" value="Integrase_recombinase_N"/>
</dbReference>